<keyword evidence="12" id="KW-1185">Reference proteome</keyword>
<keyword evidence="7" id="KW-0539">Nucleus</keyword>
<keyword evidence="6" id="KW-0238">DNA-binding</keyword>
<dbReference type="PROSITE" id="PS00028">
    <property type="entry name" value="ZINC_FINGER_C2H2_1"/>
    <property type="match status" value="1"/>
</dbReference>
<dbReference type="InterPro" id="IPR036236">
    <property type="entry name" value="Znf_C2H2_sf"/>
</dbReference>
<dbReference type="GO" id="GO:0008270">
    <property type="term" value="F:zinc ion binding"/>
    <property type="evidence" value="ECO:0007669"/>
    <property type="project" value="UniProtKB-KW"/>
</dbReference>
<feature type="domain" description="C2H2-type" evidence="10">
    <location>
        <begin position="191"/>
        <end position="218"/>
    </location>
</feature>
<dbReference type="PROSITE" id="PS50157">
    <property type="entry name" value="ZINC_FINGER_C2H2_2"/>
    <property type="match status" value="2"/>
</dbReference>
<evidence type="ECO:0000256" key="8">
    <source>
        <dbReference type="ARBA" id="ARBA00037948"/>
    </source>
</evidence>
<evidence type="ECO:0000256" key="9">
    <source>
        <dbReference type="PROSITE-ProRule" id="PRU00042"/>
    </source>
</evidence>
<accession>A0A1J1I7U8</accession>
<gene>
    <name evidence="11" type="ORF">CLUMA_CG009262</name>
</gene>
<dbReference type="InterPro" id="IPR013087">
    <property type="entry name" value="Znf_C2H2_type"/>
</dbReference>
<dbReference type="OrthoDB" id="8117402at2759"/>
<evidence type="ECO:0000259" key="10">
    <source>
        <dbReference type="PROSITE" id="PS50157"/>
    </source>
</evidence>
<sequence length="263" mass="31013">MKKSFDYSDYQSKCRNCFKVFDVDKKSLKYEEKHKIMMENIVGFEIPAHGSEKICSGCQAVITEFSKIKNRMIVLQKGFNNHMNRQQDTEMKTKDQEMLQQVPKKISNSLEIERVSDEYFKELIDKQRNSFACLICHKYFSFKFSAVSHLKTVHLKIKGYKCDICEYRGGSKCNLQRHVQRNHIPDFSLKVKCPNCGSFISKKYLLQHRMRMHSGEVEGELKCRKRYRCCNKTYVSLGSTLKHCKKFHKSNKVYEIIPNEVKV</sequence>
<dbReference type="GO" id="GO:0000981">
    <property type="term" value="F:DNA-binding transcription factor activity, RNA polymerase II-specific"/>
    <property type="evidence" value="ECO:0007669"/>
    <property type="project" value="TreeGrafter"/>
</dbReference>
<dbReference type="AlphaFoldDB" id="A0A1J1I7U8"/>
<dbReference type="GO" id="GO:0000978">
    <property type="term" value="F:RNA polymerase II cis-regulatory region sequence-specific DNA binding"/>
    <property type="evidence" value="ECO:0007669"/>
    <property type="project" value="TreeGrafter"/>
</dbReference>
<keyword evidence="5" id="KW-0862">Zinc</keyword>
<dbReference type="SMART" id="SM00355">
    <property type="entry name" value="ZnF_C2H2"/>
    <property type="match status" value="3"/>
</dbReference>
<evidence type="ECO:0000256" key="3">
    <source>
        <dbReference type="ARBA" id="ARBA00022737"/>
    </source>
</evidence>
<dbReference type="PANTHER" id="PTHR24388">
    <property type="entry name" value="ZINC FINGER PROTEIN"/>
    <property type="match status" value="1"/>
</dbReference>
<proteinExistence type="inferred from homology"/>
<name>A0A1J1I7U8_9DIPT</name>
<keyword evidence="2" id="KW-0479">Metal-binding</keyword>
<protein>
    <submittedName>
        <fullName evidence="11">CLUMA_CG009262, isoform A</fullName>
    </submittedName>
</protein>
<evidence type="ECO:0000256" key="5">
    <source>
        <dbReference type="ARBA" id="ARBA00022833"/>
    </source>
</evidence>
<dbReference type="Proteomes" id="UP000183832">
    <property type="component" value="Unassembled WGS sequence"/>
</dbReference>
<evidence type="ECO:0000313" key="11">
    <source>
        <dbReference type="EMBL" id="CRK95810.1"/>
    </source>
</evidence>
<comment type="subcellular location">
    <subcellularLocation>
        <location evidence="1">Nucleus</location>
    </subcellularLocation>
</comment>
<dbReference type="GO" id="GO:0005634">
    <property type="term" value="C:nucleus"/>
    <property type="evidence" value="ECO:0007669"/>
    <property type="project" value="UniProtKB-SubCell"/>
</dbReference>
<evidence type="ECO:0000256" key="1">
    <source>
        <dbReference type="ARBA" id="ARBA00004123"/>
    </source>
</evidence>
<feature type="domain" description="C2H2-type" evidence="10">
    <location>
        <begin position="131"/>
        <end position="159"/>
    </location>
</feature>
<dbReference type="EMBL" id="CVRI01000043">
    <property type="protein sequence ID" value="CRK95810.1"/>
    <property type="molecule type" value="Genomic_DNA"/>
</dbReference>
<reference evidence="11 12" key="1">
    <citation type="submission" date="2015-04" db="EMBL/GenBank/DDBJ databases">
        <authorList>
            <person name="Syromyatnikov M.Y."/>
            <person name="Popov V.N."/>
        </authorList>
    </citation>
    <scope>NUCLEOTIDE SEQUENCE [LARGE SCALE GENOMIC DNA]</scope>
</reference>
<dbReference type="InterPro" id="IPR050527">
    <property type="entry name" value="Snail/Krueppel_Znf"/>
</dbReference>
<comment type="similarity">
    <text evidence="8">Belongs to the snail C2H2-type zinc-finger protein family.</text>
</comment>
<dbReference type="SUPFAM" id="SSF57667">
    <property type="entry name" value="beta-beta-alpha zinc fingers"/>
    <property type="match status" value="1"/>
</dbReference>
<evidence type="ECO:0000313" key="12">
    <source>
        <dbReference type="Proteomes" id="UP000183832"/>
    </source>
</evidence>
<organism evidence="11 12">
    <name type="scientific">Clunio marinus</name>
    <dbReference type="NCBI Taxonomy" id="568069"/>
    <lineage>
        <taxon>Eukaryota</taxon>
        <taxon>Metazoa</taxon>
        <taxon>Ecdysozoa</taxon>
        <taxon>Arthropoda</taxon>
        <taxon>Hexapoda</taxon>
        <taxon>Insecta</taxon>
        <taxon>Pterygota</taxon>
        <taxon>Neoptera</taxon>
        <taxon>Endopterygota</taxon>
        <taxon>Diptera</taxon>
        <taxon>Nematocera</taxon>
        <taxon>Chironomoidea</taxon>
        <taxon>Chironomidae</taxon>
        <taxon>Clunio</taxon>
    </lineage>
</organism>
<keyword evidence="3" id="KW-0677">Repeat</keyword>
<dbReference type="PANTHER" id="PTHR24388:SF54">
    <property type="entry name" value="PROTEIN ESCARGOT"/>
    <property type="match status" value="1"/>
</dbReference>
<dbReference type="STRING" id="568069.A0A1J1I7U8"/>
<evidence type="ECO:0000256" key="7">
    <source>
        <dbReference type="ARBA" id="ARBA00023242"/>
    </source>
</evidence>
<evidence type="ECO:0000256" key="4">
    <source>
        <dbReference type="ARBA" id="ARBA00022771"/>
    </source>
</evidence>
<dbReference type="Gene3D" id="3.30.160.60">
    <property type="entry name" value="Classic Zinc Finger"/>
    <property type="match status" value="1"/>
</dbReference>
<evidence type="ECO:0000256" key="6">
    <source>
        <dbReference type="ARBA" id="ARBA00023125"/>
    </source>
</evidence>
<keyword evidence="4 9" id="KW-0863">Zinc-finger</keyword>
<evidence type="ECO:0000256" key="2">
    <source>
        <dbReference type="ARBA" id="ARBA00022723"/>
    </source>
</evidence>